<dbReference type="EMBL" id="AAKN02032364">
    <property type="status" value="NOT_ANNOTATED_CDS"/>
    <property type="molecule type" value="Genomic_DNA"/>
</dbReference>
<dbReference type="RefSeq" id="XP_063089980.1">
    <property type="nucleotide sequence ID" value="XM_063233910.1"/>
</dbReference>
<dbReference type="GeneID" id="101788571"/>
<dbReference type="AlphaFoldDB" id="A0A286X7B6"/>
<reference evidence="2" key="3">
    <citation type="submission" date="2025-09" db="UniProtKB">
        <authorList>
            <consortium name="Ensembl"/>
        </authorList>
    </citation>
    <scope>IDENTIFICATION</scope>
    <source>
        <strain evidence="2">2N</strain>
    </source>
</reference>
<reference evidence="2" key="2">
    <citation type="submission" date="2025-08" db="UniProtKB">
        <authorList>
            <consortium name="Ensembl"/>
        </authorList>
    </citation>
    <scope>IDENTIFICATION</scope>
    <source>
        <strain evidence="2">2N</strain>
    </source>
</reference>
<protein>
    <recommendedName>
        <fullName evidence="4">Cytochrome c oxidase assembly factor 1 homolog</fullName>
    </recommendedName>
</protein>
<gene>
    <name evidence="2" type="primary">LOC101788571</name>
</gene>
<dbReference type="InParanoid" id="A0A286X7B6"/>
<dbReference type="RefSeq" id="XP_005003803.1">
    <property type="nucleotide sequence ID" value="XM_005003746.4"/>
</dbReference>
<dbReference type="GO" id="GO:0032981">
    <property type="term" value="P:mitochondrial respiratory chain complex I assembly"/>
    <property type="evidence" value="ECO:0007669"/>
    <property type="project" value="TreeGrafter"/>
</dbReference>
<keyword evidence="1" id="KW-1133">Transmembrane helix</keyword>
<dbReference type="Pfam" id="PF08695">
    <property type="entry name" value="Coa1"/>
    <property type="match status" value="1"/>
</dbReference>
<evidence type="ECO:0000256" key="1">
    <source>
        <dbReference type="SAM" id="Phobius"/>
    </source>
</evidence>
<dbReference type="VEuPathDB" id="HostDB:ENSCPOG00000037130"/>
<dbReference type="GO" id="GO:0005743">
    <property type="term" value="C:mitochondrial inner membrane"/>
    <property type="evidence" value="ECO:0007669"/>
    <property type="project" value="TreeGrafter"/>
</dbReference>
<evidence type="ECO:0000313" key="3">
    <source>
        <dbReference type="Proteomes" id="UP000005447"/>
    </source>
</evidence>
<dbReference type="OMA" id="RQCWCLQ"/>
<dbReference type="InterPro" id="IPR014807">
    <property type="entry name" value="Coa1"/>
</dbReference>
<dbReference type="GO" id="GO:0033617">
    <property type="term" value="P:mitochondrial respiratory chain complex IV assembly"/>
    <property type="evidence" value="ECO:0007669"/>
    <property type="project" value="TreeGrafter"/>
</dbReference>
<dbReference type="STRING" id="10141.ENSCPOP00000021304"/>
<organism evidence="2 3">
    <name type="scientific">Cavia porcellus</name>
    <name type="common">Guinea pig</name>
    <dbReference type="NCBI Taxonomy" id="10141"/>
    <lineage>
        <taxon>Eukaryota</taxon>
        <taxon>Metazoa</taxon>
        <taxon>Chordata</taxon>
        <taxon>Craniata</taxon>
        <taxon>Vertebrata</taxon>
        <taxon>Euteleostomi</taxon>
        <taxon>Mammalia</taxon>
        <taxon>Eutheria</taxon>
        <taxon>Euarchontoglires</taxon>
        <taxon>Glires</taxon>
        <taxon>Rodentia</taxon>
        <taxon>Hystricomorpha</taxon>
        <taxon>Caviidae</taxon>
        <taxon>Cavia</taxon>
    </lineage>
</organism>
<dbReference type="GeneTree" id="ENSGT00440000033985"/>
<dbReference type="KEGG" id="cpoc:101788571"/>
<evidence type="ECO:0008006" key="4">
    <source>
        <dbReference type="Google" id="ProtNLM"/>
    </source>
</evidence>
<dbReference type="OrthoDB" id="10037790at2759"/>
<reference evidence="3" key="1">
    <citation type="journal article" date="2011" name="Nature">
        <title>A high-resolution map of human evolutionary constraint using 29 mammals.</title>
        <authorList>
            <person name="Lindblad-Toh K."/>
            <person name="Garber M."/>
            <person name="Zuk O."/>
            <person name="Lin M.F."/>
            <person name="Parker B.J."/>
            <person name="Washietl S."/>
            <person name="Kheradpour P."/>
            <person name="Ernst J."/>
            <person name="Jordan G."/>
            <person name="Mauceli E."/>
            <person name="Ward L.D."/>
            <person name="Lowe C.B."/>
            <person name="Holloway A.K."/>
            <person name="Clamp M."/>
            <person name="Gnerre S."/>
            <person name="Alfoldi J."/>
            <person name="Beal K."/>
            <person name="Chang J."/>
            <person name="Clawson H."/>
            <person name="Cuff J."/>
            <person name="Di Palma F."/>
            <person name="Fitzgerald S."/>
            <person name="Flicek P."/>
            <person name="Guttman M."/>
            <person name="Hubisz M.J."/>
            <person name="Jaffe D.B."/>
            <person name="Jungreis I."/>
            <person name="Kent W.J."/>
            <person name="Kostka D."/>
            <person name="Lara M."/>
            <person name="Martins A.L."/>
            <person name="Massingham T."/>
            <person name="Moltke I."/>
            <person name="Raney B.J."/>
            <person name="Rasmussen M.D."/>
            <person name="Robinson J."/>
            <person name="Stark A."/>
            <person name="Vilella A.J."/>
            <person name="Wen J."/>
            <person name="Xie X."/>
            <person name="Zody M.C."/>
            <person name="Baldwin J."/>
            <person name="Bloom T."/>
            <person name="Chin C.W."/>
            <person name="Heiman D."/>
            <person name="Nicol R."/>
            <person name="Nusbaum C."/>
            <person name="Young S."/>
            <person name="Wilkinson J."/>
            <person name="Worley K.C."/>
            <person name="Kovar C.L."/>
            <person name="Muzny D.M."/>
            <person name="Gibbs R.A."/>
            <person name="Cree A."/>
            <person name="Dihn H.H."/>
            <person name="Fowler G."/>
            <person name="Jhangiani S."/>
            <person name="Joshi V."/>
            <person name="Lee S."/>
            <person name="Lewis L.R."/>
            <person name="Nazareth L.V."/>
            <person name="Okwuonu G."/>
            <person name="Santibanez J."/>
            <person name="Warren W.C."/>
            <person name="Mardis E.R."/>
            <person name="Weinstock G.M."/>
            <person name="Wilson R.K."/>
            <person name="Delehaunty K."/>
            <person name="Dooling D."/>
            <person name="Fronik C."/>
            <person name="Fulton L."/>
            <person name="Fulton B."/>
            <person name="Graves T."/>
            <person name="Minx P."/>
            <person name="Sodergren E."/>
            <person name="Birney E."/>
            <person name="Margulies E.H."/>
            <person name="Herrero J."/>
            <person name="Green E.D."/>
            <person name="Haussler D."/>
            <person name="Siepel A."/>
            <person name="Goldman N."/>
            <person name="Pollard K.S."/>
            <person name="Pedersen J.S."/>
            <person name="Lander E.S."/>
            <person name="Kellis M."/>
        </authorList>
    </citation>
    <scope>NUCLEOTIDE SEQUENCE [LARGE SCALE GENOMIC DNA]</scope>
    <source>
        <strain evidence="3">2N</strain>
    </source>
</reference>
<proteinExistence type="predicted"/>
<dbReference type="EMBL" id="AAKN02032366">
    <property type="status" value="NOT_ANNOTATED_CDS"/>
    <property type="molecule type" value="Genomic_DNA"/>
</dbReference>
<keyword evidence="1" id="KW-0812">Transmembrane</keyword>
<keyword evidence="1" id="KW-0472">Membrane</keyword>
<dbReference type="RefSeq" id="XP_063089979.1">
    <property type="nucleotide sequence ID" value="XM_063233909.1"/>
</dbReference>
<dbReference type="Bgee" id="ENSCPOG00000037130">
    <property type="expression patterns" value="Expressed in heart and 13 other cell types or tissues"/>
</dbReference>
<evidence type="ECO:0000313" key="2">
    <source>
        <dbReference type="Ensembl" id="ENSCPOP00000021304.1"/>
    </source>
</evidence>
<dbReference type="RefSeq" id="XP_063089977.1">
    <property type="nucleotide sequence ID" value="XM_063233907.1"/>
</dbReference>
<keyword evidence="3" id="KW-1185">Reference proteome</keyword>
<accession>A0A286X7B6</accession>
<feature type="transmembrane region" description="Helical" evidence="1">
    <location>
        <begin position="9"/>
        <end position="27"/>
    </location>
</feature>
<name>A0A286X7B6_CAVPO</name>
<dbReference type="PANTHER" id="PTHR47148">
    <property type="entry name" value="CYTOCHROME C OXIDASE ASSEMBLY FACTOR 1 HOMOLOG"/>
    <property type="match status" value="1"/>
</dbReference>
<dbReference type="EMBL" id="AAKN02032365">
    <property type="status" value="NOT_ANNOTATED_CDS"/>
    <property type="molecule type" value="Genomic_DNA"/>
</dbReference>
<dbReference type="PANTHER" id="PTHR47148:SF1">
    <property type="entry name" value="CYTOCHROME C OXIDASE ASSEMBLY FACTOR 1 HOMOLOG"/>
    <property type="match status" value="1"/>
</dbReference>
<dbReference type="Proteomes" id="UP000005447">
    <property type="component" value="Unassembled WGS sequence"/>
</dbReference>
<dbReference type="Ensembl" id="ENSCPOT00000039270.1">
    <property type="protein sequence ID" value="ENSCPOP00000021304.1"/>
    <property type="gene ID" value="ENSCPOG00000037130.1"/>
</dbReference>
<sequence>MQDPSRRVLLYTSVLCAGTGPLVYYLIQKGLSRTEYYQMALEQLHGHPEALEALGSPLRVHHLPMLSRDHFVDITDARLKIPISGPKAKGHLLTRSTRSAPFKRWTLQEVVLELGDGQRIPVFTPGEQGT</sequence>